<feature type="compositionally biased region" description="Basic and acidic residues" evidence="1">
    <location>
        <begin position="522"/>
        <end position="531"/>
    </location>
</feature>
<protein>
    <submittedName>
        <fullName evidence="4">Uncharacterized protein LOC108672432</fullName>
    </submittedName>
</protein>
<sequence length="557" mass="60308">MTAGADELFTLDVGVVLPLWTVEGPGAGTVEGPGAGTVEGPGEGTVMRCAGQCAASDINRMFKEDDGDSSEDEGDSSEDEGDSSEDECDSSEDECDLLLDFLMESEGARSVRRSLGSELLAPEAVAELLHEVDNFNKLQHSQPVEMRVKAQMLFKPNPLQGSAPVNGPVETKVWDRVIHVRDGHVVPLGARGTVIGLQPAPQPSDFLYDVAFDEAFAGGLTLAGPASAHRCYRLRWSAFVNLSTEPPHPEEARPPVHKARRGNVEPDPAVQWGQPNAGGTVPHSYYSSHGEDVLCEWRRGSGDRGEDVSGKWRQRRGDRGENGLGERRRGTGGRGEDGLAKWRQRSGGRGEDGLGERRSWNSSRGDDVSGEWRQRSGDHEENGLGERRRGTGVCGVDGLGEWIRGTGGRGEDGLGGWRQRSGGRGEDGLGEWRRGTGGRGEDGLGEWRRGNSGREENVLGERRQFNSSRGEENLGERRRRSGGRGEDVLGERRQTKSTRTDCNDWRKSGVITGSNENYVTNDNRRNKHDGNGDTNISATVLQTTAGATNMTATAPQT</sequence>
<dbReference type="RefSeq" id="XP_018015584.1">
    <property type="nucleotide sequence ID" value="XM_018160095.2"/>
</dbReference>
<dbReference type="AlphaFoldDB" id="A0A8B7NPE2"/>
<evidence type="ECO:0000259" key="2">
    <source>
        <dbReference type="Pfam" id="PF18129"/>
    </source>
</evidence>
<dbReference type="Pfam" id="PF18129">
    <property type="entry name" value="SH3_12"/>
    <property type="match status" value="1"/>
</dbReference>
<dbReference type="InterPro" id="IPR047008">
    <property type="entry name" value="XRN1_SH3_sf"/>
</dbReference>
<accession>A0A8B7NPE2</accession>
<dbReference type="InterPro" id="IPR041385">
    <property type="entry name" value="SH3_12"/>
</dbReference>
<name>A0A8B7NPE2_HYAAZ</name>
<feature type="region of interest" description="Disordered" evidence="1">
    <location>
        <begin position="62"/>
        <end position="90"/>
    </location>
</feature>
<feature type="region of interest" description="Disordered" evidence="1">
    <location>
        <begin position="245"/>
        <end position="285"/>
    </location>
</feature>
<feature type="domain" description="5'-3' exoribonuclease 1 SH3-like" evidence="2">
    <location>
        <begin position="172"/>
        <end position="241"/>
    </location>
</feature>
<feature type="compositionally biased region" description="Basic and acidic residues" evidence="1">
    <location>
        <begin position="348"/>
        <end position="389"/>
    </location>
</feature>
<dbReference type="GeneID" id="108672432"/>
<gene>
    <name evidence="4" type="primary">LOC108672432</name>
</gene>
<organism evidence="3 4">
    <name type="scientific">Hyalella azteca</name>
    <name type="common">Amphipod</name>
    <dbReference type="NCBI Taxonomy" id="294128"/>
    <lineage>
        <taxon>Eukaryota</taxon>
        <taxon>Metazoa</taxon>
        <taxon>Ecdysozoa</taxon>
        <taxon>Arthropoda</taxon>
        <taxon>Crustacea</taxon>
        <taxon>Multicrustacea</taxon>
        <taxon>Malacostraca</taxon>
        <taxon>Eumalacostraca</taxon>
        <taxon>Peracarida</taxon>
        <taxon>Amphipoda</taxon>
        <taxon>Senticaudata</taxon>
        <taxon>Talitrida</taxon>
        <taxon>Talitroidea</taxon>
        <taxon>Hyalellidae</taxon>
        <taxon>Hyalella</taxon>
    </lineage>
</organism>
<feature type="compositionally biased region" description="Basic and acidic residues" evidence="1">
    <location>
        <begin position="423"/>
        <end position="476"/>
    </location>
</feature>
<feature type="compositionally biased region" description="Acidic residues" evidence="1">
    <location>
        <begin position="65"/>
        <end position="90"/>
    </location>
</feature>
<evidence type="ECO:0000313" key="4">
    <source>
        <dbReference type="RefSeq" id="XP_018015584.1"/>
    </source>
</evidence>
<feature type="compositionally biased region" description="Basic and acidic residues" evidence="1">
    <location>
        <begin position="299"/>
        <end position="340"/>
    </location>
</feature>
<feature type="compositionally biased region" description="Basic and acidic residues" evidence="1">
    <location>
        <begin position="483"/>
        <end position="507"/>
    </location>
</feature>
<dbReference type="OrthoDB" id="372487at2759"/>
<dbReference type="Gene3D" id="2.30.30.750">
    <property type="match status" value="1"/>
</dbReference>
<evidence type="ECO:0000313" key="3">
    <source>
        <dbReference type="Proteomes" id="UP000694843"/>
    </source>
</evidence>
<reference evidence="4" key="1">
    <citation type="submission" date="2025-08" db="UniProtKB">
        <authorList>
            <consortium name="RefSeq"/>
        </authorList>
    </citation>
    <scope>IDENTIFICATION</scope>
    <source>
        <tissue evidence="4">Whole organism</tissue>
    </source>
</reference>
<feature type="compositionally biased region" description="Polar residues" evidence="1">
    <location>
        <begin position="511"/>
        <end position="521"/>
    </location>
</feature>
<feature type="compositionally biased region" description="Gly residues" evidence="1">
    <location>
        <begin position="405"/>
        <end position="416"/>
    </location>
</feature>
<feature type="region of interest" description="Disordered" evidence="1">
    <location>
        <begin position="299"/>
        <end position="535"/>
    </location>
</feature>
<proteinExistence type="predicted"/>
<dbReference type="Proteomes" id="UP000694843">
    <property type="component" value="Unplaced"/>
</dbReference>
<keyword evidence="3" id="KW-1185">Reference proteome</keyword>
<dbReference type="KEGG" id="hazt:108672432"/>
<evidence type="ECO:0000256" key="1">
    <source>
        <dbReference type="SAM" id="MobiDB-lite"/>
    </source>
</evidence>